<proteinExistence type="predicted"/>
<keyword evidence="1" id="KW-0732">Signal</keyword>
<feature type="signal peptide" evidence="1">
    <location>
        <begin position="1"/>
        <end position="20"/>
    </location>
</feature>
<dbReference type="EMBL" id="JAGEUA010000001">
    <property type="protein sequence ID" value="KAL1020757.1"/>
    <property type="molecule type" value="Genomic_DNA"/>
</dbReference>
<protein>
    <recommendedName>
        <fullName evidence="4">Secreted protein</fullName>
    </recommendedName>
</protein>
<reference evidence="2 3" key="1">
    <citation type="submission" date="2024-06" db="EMBL/GenBank/DDBJ databases">
        <authorList>
            <person name="Pan Q."/>
            <person name="Wen M."/>
            <person name="Jouanno E."/>
            <person name="Zahm M."/>
            <person name="Klopp C."/>
            <person name="Cabau C."/>
            <person name="Louis A."/>
            <person name="Berthelot C."/>
            <person name="Parey E."/>
            <person name="Roest Crollius H."/>
            <person name="Montfort J."/>
            <person name="Robinson-Rechavi M."/>
            <person name="Bouchez O."/>
            <person name="Lampietro C."/>
            <person name="Lopez Roques C."/>
            <person name="Donnadieu C."/>
            <person name="Postlethwait J."/>
            <person name="Bobe J."/>
            <person name="Verreycken H."/>
            <person name="Guiguen Y."/>
        </authorList>
    </citation>
    <scope>NUCLEOTIDE SEQUENCE [LARGE SCALE GENOMIC DNA]</scope>
    <source>
        <strain evidence="2">Up_M1</strain>
        <tissue evidence="2">Testis</tissue>
    </source>
</reference>
<evidence type="ECO:0000313" key="3">
    <source>
        <dbReference type="Proteomes" id="UP001557470"/>
    </source>
</evidence>
<sequence length="80" mass="9065">MFLCWLKAVFACNHVSACLGINSIHLSLKHVLSAWPRSTFTEVQFLCVLRKVSMVDRGRTMISSTTLLPVWYSNSISMTE</sequence>
<name>A0ABD0XKE7_UMBPY</name>
<accession>A0ABD0XKE7</accession>
<organism evidence="2 3">
    <name type="scientific">Umbra pygmaea</name>
    <name type="common">Eastern mudminnow</name>
    <dbReference type="NCBI Taxonomy" id="75934"/>
    <lineage>
        <taxon>Eukaryota</taxon>
        <taxon>Metazoa</taxon>
        <taxon>Chordata</taxon>
        <taxon>Craniata</taxon>
        <taxon>Vertebrata</taxon>
        <taxon>Euteleostomi</taxon>
        <taxon>Actinopterygii</taxon>
        <taxon>Neopterygii</taxon>
        <taxon>Teleostei</taxon>
        <taxon>Protacanthopterygii</taxon>
        <taxon>Esociformes</taxon>
        <taxon>Umbridae</taxon>
        <taxon>Umbra</taxon>
    </lineage>
</organism>
<evidence type="ECO:0000256" key="1">
    <source>
        <dbReference type="SAM" id="SignalP"/>
    </source>
</evidence>
<keyword evidence="3" id="KW-1185">Reference proteome</keyword>
<comment type="caution">
    <text evidence="2">The sequence shown here is derived from an EMBL/GenBank/DDBJ whole genome shotgun (WGS) entry which is preliminary data.</text>
</comment>
<gene>
    <name evidence="2" type="ORF">UPYG_G00004250</name>
</gene>
<evidence type="ECO:0008006" key="4">
    <source>
        <dbReference type="Google" id="ProtNLM"/>
    </source>
</evidence>
<feature type="chain" id="PRO_5044825415" description="Secreted protein" evidence="1">
    <location>
        <begin position="21"/>
        <end position="80"/>
    </location>
</feature>
<dbReference type="Proteomes" id="UP001557470">
    <property type="component" value="Unassembled WGS sequence"/>
</dbReference>
<dbReference type="AlphaFoldDB" id="A0ABD0XKE7"/>
<evidence type="ECO:0000313" key="2">
    <source>
        <dbReference type="EMBL" id="KAL1020757.1"/>
    </source>
</evidence>